<dbReference type="Pfam" id="PF13442">
    <property type="entry name" value="Cytochrome_CBB3"/>
    <property type="match status" value="1"/>
</dbReference>
<dbReference type="GO" id="GO:0046872">
    <property type="term" value="F:metal ion binding"/>
    <property type="evidence" value="ECO:0007669"/>
    <property type="project" value="UniProtKB-KW"/>
</dbReference>
<keyword evidence="1 4" id="KW-0349">Heme</keyword>
<evidence type="ECO:0000256" key="1">
    <source>
        <dbReference type="ARBA" id="ARBA00022617"/>
    </source>
</evidence>
<dbReference type="Gene3D" id="1.10.760.10">
    <property type="entry name" value="Cytochrome c-like domain"/>
    <property type="match status" value="1"/>
</dbReference>
<keyword evidence="8" id="KW-1185">Reference proteome</keyword>
<reference evidence="7 8" key="1">
    <citation type="journal article" date="2020" name="Nature">
        <title>Bacterial chemolithoautotrophy via manganese oxidation.</title>
        <authorList>
            <person name="Yu H."/>
            <person name="Leadbetter J.R."/>
        </authorList>
    </citation>
    <scope>NUCLEOTIDE SEQUENCE [LARGE SCALE GENOMIC DNA]</scope>
    <source>
        <strain evidence="7 8">Mn-1</strain>
    </source>
</reference>
<keyword evidence="3 4" id="KW-0408">Iron</keyword>
<comment type="caution">
    <text evidence="7">The sequence shown here is derived from an EMBL/GenBank/DDBJ whole genome shotgun (WGS) entry which is preliminary data.</text>
</comment>
<feature type="compositionally biased region" description="Basic and acidic residues" evidence="5">
    <location>
        <begin position="11"/>
        <end position="26"/>
    </location>
</feature>
<keyword evidence="2 4" id="KW-0479">Metal-binding</keyword>
<feature type="region of interest" description="Disordered" evidence="5">
    <location>
        <begin position="1"/>
        <end position="36"/>
    </location>
</feature>
<evidence type="ECO:0000256" key="5">
    <source>
        <dbReference type="SAM" id="MobiDB-lite"/>
    </source>
</evidence>
<gene>
    <name evidence="7" type="ORF">MNODULE_12095</name>
</gene>
<accession>A0A7X6IBH2</accession>
<name>A0A7X6IBH2_9BACT</name>
<dbReference type="GO" id="GO:0020037">
    <property type="term" value="F:heme binding"/>
    <property type="evidence" value="ECO:0007669"/>
    <property type="project" value="InterPro"/>
</dbReference>
<evidence type="ECO:0000256" key="4">
    <source>
        <dbReference type="PROSITE-ProRule" id="PRU00433"/>
    </source>
</evidence>
<dbReference type="SUPFAM" id="SSF46626">
    <property type="entry name" value="Cytochrome c"/>
    <property type="match status" value="1"/>
</dbReference>
<evidence type="ECO:0000256" key="3">
    <source>
        <dbReference type="ARBA" id="ARBA00023004"/>
    </source>
</evidence>
<evidence type="ECO:0000313" key="7">
    <source>
        <dbReference type="EMBL" id="NKE71481.1"/>
    </source>
</evidence>
<organism evidence="7 8">
    <name type="scientific">Candidatus Manganitrophus noduliformans</name>
    <dbReference type="NCBI Taxonomy" id="2606439"/>
    <lineage>
        <taxon>Bacteria</taxon>
        <taxon>Pseudomonadati</taxon>
        <taxon>Nitrospirota</taxon>
        <taxon>Nitrospiria</taxon>
        <taxon>Candidatus Troglogloeales</taxon>
        <taxon>Candidatus Manganitrophaceae</taxon>
        <taxon>Candidatus Manganitrophus</taxon>
    </lineage>
</organism>
<evidence type="ECO:0000256" key="2">
    <source>
        <dbReference type="ARBA" id="ARBA00022723"/>
    </source>
</evidence>
<sequence>MASFAFSAEEELAKPRVPADRLKEAQSLKSPFKPTPENISKGKALFEGKGTCFTCHGKEGTGEGLAAAGLDPPPRNFTSAAFHAMRTDGELFWVIKHGSPGTAMMPMVGSVITDEEAWLVLLYERSLGRKK</sequence>
<dbReference type="Proteomes" id="UP000534783">
    <property type="component" value="Unassembled WGS sequence"/>
</dbReference>
<dbReference type="InterPro" id="IPR009056">
    <property type="entry name" value="Cyt_c-like_dom"/>
</dbReference>
<dbReference type="GO" id="GO:0009055">
    <property type="term" value="F:electron transfer activity"/>
    <property type="evidence" value="ECO:0007669"/>
    <property type="project" value="InterPro"/>
</dbReference>
<proteinExistence type="predicted"/>
<protein>
    <submittedName>
        <fullName evidence="7">Cytochrome c</fullName>
    </submittedName>
</protein>
<dbReference type="AlphaFoldDB" id="A0A7X6IBH2"/>
<dbReference type="PROSITE" id="PS51007">
    <property type="entry name" value="CYTC"/>
    <property type="match status" value="1"/>
</dbReference>
<feature type="domain" description="Cytochrome c" evidence="6">
    <location>
        <begin position="37"/>
        <end position="128"/>
    </location>
</feature>
<dbReference type="EMBL" id="VTOW01000002">
    <property type="protein sequence ID" value="NKE71481.1"/>
    <property type="molecule type" value="Genomic_DNA"/>
</dbReference>
<evidence type="ECO:0000259" key="6">
    <source>
        <dbReference type="PROSITE" id="PS51007"/>
    </source>
</evidence>
<evidence type="ECO:0000313" key="8">
    <source>
        <dbReference type="Proteomes" id="UP000534783"/>
    </source>
</evidence>
<dbReference type="InterPro" id="IPR036909">
    <property type="entry name" value="Cyt_c-like_dom_sf"/>
</dbReference>